<sequence length="382" mass="42261">MKTQTDLQQKPVLFFVIPSLKGGGAERVLIALANHFNQLNYTSVIIALNYAEPGYVIDDGVGVVYLVDRKENSVVHRVYYILLTFFKLLGLLLKEKPVCALSFITSANIWTGITCNITGTPYIVSERTSPNRSIYKLNPIVRQLVALLYKKAMAVVVGAKGVEDCLRQGEAFKKLNNVYKITNAVPSFKPVSSLKVHHRRFILGVGRLEYVKGFDLLITAFNNVGLADDIDLLIIGDGQERDNLTRQIDELGLNDRVLIPGTKTNLQDYYSQADVFVLPSRNEGYPNALVEAMSFGCPCIAMDCEFGPSEIIVNEHNGLLVDTSATTNLANAMTRLTNDAELRASLGRQASEINYTNGAAQIFSKWEQLILNPVNKAVNLQV</sequence>
<comment type="caution">
    <text evidence="2">The sequence shown here is derived from an EMBL/GenBank/DDBJ whole genome shotgun (WGS) entry which is preliminary data.</text>
</comment>
<dbReference type="Pfam" id="PF00534">
    <property type="entry name" value="Glycos_transf_1"/>
    <property type="match status" value="1"/>
</dbReference>
<keyword evidence="3" id="KW-1185">Reference proteome</keyword>
<evidence type="ECO:0000313" key="2">
    <source>
        <dbReference type="EMBL" id="MDR6940214.1"/>
    </source>
</evidence>
<gene>
    <name evidence="2" type="ORF">J2W55_000042</name>
</gene>
<evidence type="ECO:0000259" key="1">
    <source>
        <dbReference type="Pfam" id="PF00534"/>
    </source>
</evidence>
<protein>
    <submittedName>
        <fullName evidence="2">Glycosyltransferase involved in cell wall biosynthesis</fullName>
    </submittedName>
</protein>
<organism evidence="2 3">
    <name type="scientific">Mucilaginibacter pocheonensis</name>
    <dbReference type="NCBI Taxonomy" id="398050"/>
    <lineage>
        <taxon>Bacteria</taxon>
        <taxon>Pseudomonadati</taxon>
        <taxon>Bacteroidota</taxon>
        <taxon>Sphingobacteriia</taxon>
        <taxon>Sphingobacteriales</taxon>
        <taxon>Sphingobacteriaceae</taxon>
        <taxon>Mucilaginibacter</taxon>
    </lineage>
</organism>
<dbReference type="EMBL" id="JAVDUU010000001">
    <property type="protein sequence ID" value="MDR6940214.1"/>
    <property type="molecule type" value="Genomic_DNA"/>
</dbReference>
<reference evidence="2 3" key="1">
    <citation type="submission" date="2023-07" db="EMBL/GenBank/DDBJ databases">
        <title>Sorghum-associated microbial communities from plants grown in Nebraska, USA.</title>
        <authorList>
            <person name="Schachtman D."/>
        </authorList>
    </citation>
    <scope>NUCLEOTIDE SEQUENCE [LARGE SCALE GENOMIC DNA]</scope>
    <source>
        <strain evidence="2 3">3262</strain>
    </source>
</reference>
<dbReference type="PANTHER" id="PTHR12526">
    <property type="entry name" value="GLYCOSYLTRANSFERASE"/>
    <property type="match status" value="1"/>
</dbReference>
<name>A0ABU1T4D0_9SPHI</name>
<accession>A0ABU1T4D0</accession>
<dbReference type="Proteomes" id="UP001247620">
    <property type="component" value="Unassembled WGS sequence"/>
</dbReference>
<dbReference type="Gene3D" id="3.40.50.2000">
    <property type="entry name" value="Glycogen Phosphorylase B"/>
    <property type="match status" value="2"/>
</dbReference>
<dbReference type="SUPFAM" id="SSF53756">
    <property type="entry name" value="UDP-Glycosyltransferase/glycogen phosphorylase"/>
    <property type="match status" value="1"/>
</dbReference>
<feature type="domain" description="Glycosyl transferase family 1" evidence="1">
    <location>
        <begin position="193"/>
        <end position="351"/>
    </location>
</feature>
<proteinExistence type="predicted"/>
<evidence type="ECO:0000313" key="3">
    <source>
        <dbReference type="Proteomes" id="UP001247620"/>
    </source>
</evidence>
<dbReference type="InterPro" id="IPR001296">
    <property type="entry name" value="Glyco_trans_1"/>
</dbReference>
<dbReference type="RefSeq" id="WP_310090593.1">
    <property type="nucleotide sequence ID" value="NZ_JAVDUU010000001.1"/>
</dbReference>